<evidence type="ECO:0000259" key="3">
    <source>
        <dbReference type="PROSITE" id="PS50206"/>
    </source>
</evidence>
<dbReference type="Pfam" id="PF00581">
    <property type="entry name" value="Rhodanese"/>
    <property type="match status" value="1"/>
</dbReference>
<keyword evidence="6" id="KW-1185">Reference proteome</keyword>
<dbReference type="PANTHER" id="PTHR21646">
    <property type="entry name" value="UBIQUITIN CARBOXYL-TERMINAL HYDROLASE"/>
    <property type="match status" value="1"/>
</dbReference>
<feature type="compositionally biased region" description="Pro residues" evidence="2">
    <location>
        <begin position="722"/>
        <end position="735"/>
    </location>
</feature>
<evidence type="ECO:0000256" key="2">
    <source>
        <dbReference type="SAM" id="MobiDB-lite"/>
    </source>
</evidence>
<dbReference type="InterPro" id="IPR038765">
    <property type="entry name" value="Papain-like_cys_pep_sf"/>
</dbReference>
<feature type="region of interest" description="Disordered" evidence="2">
    <location>
        <begin position="331"/>
        <end position="461"/>
    </location>
</feature>
<comment type="caution">
    <text evidence="5">The sequence shown here is derived from an EMBL/GenBank/DDBJ whole genome shotgun (WGS) entry which is preliminary data.</text>
</comment>
<feature type="domain" description="USP" evidence="4">
    <location>
        <begin position="773"/>
        <end position="1144"/>
    </location>
</feature>
<organism evidence="5 6">
    <name type="scientific">Pseudopithomyces chartarum</name>
    <dbReference type="NCBI Taxonomy" id="1892770"/>
    <lineage>
        <taxon>Eukaryota</taxon>
        <taxon>Fungi</taxon>
        <taxon>Dikarya</taxon>
        <taxon>Ascomycota</taxon>
        <taxon>Pezizomycotina</taxon>
        <taxon>Dothideomycetes</taxon>
        <taxon>Pleosporomycetidae</taxon>
        <taxon>Pleosporales</taxon>
        <taxon>Massarineae</taxon>
        <taxon>Didymosphaeriaceae</taxon>
        <taxon>Pseudopithomyces</taxon>
    </lineage>
</organism>
<dbReference type="PROSITE" id="PS50206">
    <property type="entry name" value="RHODANESE_3"/>
    <property type="match status" value="1"/>
</dbReference>
<dbReference type="Gene3D" id="3.40.250.10">
    <property type="entry name" value="Rhodanese-like domain"/>
    <property type="match status" value="1"/>
</dbReference>
<dbReference type="AlphaFoldDB" id="A0AAN6RIH7"/>
<feature type="region of interest" description="Disordered" evidence="2">
    <location>
        <begin position="38"/>
        <end position="61"/>
    </location>
</feature>
<dbReference type="InterPro" id="IPR001394">
    <property type="entry name" value="Peptidase_C19_UCH"/>
</dbReference>
<gene>
    <name evidence="5" type="ORF">GRF29_19g459119</name>
</gene>
<evidence type="ECO:0000313" key="6">
    <source>
        <dbReference type="Proteomes" id="UP001280581"/>
    </source>
</evidence>
<sequence length="1150" mass="128139">MQASATSPLDGSVYHLLVARPFACLLPVFALSALPVATPQPASHSSPRAALAAAPLRPPPPARAFAPARTTTYRPRPPGPLPQPGLRAIHAMNGYPNGAPGPGANGWRGSSGPDTPRGPGGPYPPIAEITASATDKVNELRNLTVGRLVEQAKHHMGQALISINSRQSPAAAFWEYLVAFKLVAEVIPSHRDYIDRVETNRGGLHREFTQVRKEITANEDRFMNIKLIITNDNRRNGAQHPSSHGSSRPPSSNGLHTRRDDELMLPNVPSGPPLNRPPPADPSMSPRRKPAVQPKPQSLHGRAVHQSTASINGINDLADRFAKLRGAAAPIDTSSGRSSMDLSVKMPSPSDYSSRPMGPRDMPPASHPGPPSVPRLNTQFSGSLPKAPSPTYSPARNLSLPGNINPPRSTPRSMVGTGRSSVASSASYQAPNANGQSDSYFPTQSNVPAEPSQRRASVSKPVESQITAERLYDYIRMYNVLLIDIRSREEYDAGHIFVHSVMCIEPASLQDGFSAEQLQERLIISPDEELALFERRNEFDLVVYYDESTKTNSFLNRYNPNERERPLKQLYDTLTQFNYDKPLQRPPIFLMGGIDAWADLVGPQALKMTSTAALVATGQTKPRALRRSPHPTRLLTQNRRTSARRDYTPMDLEEQQQWMEEARKGRAVMEQPPQEDDEEEVESPVYRTTEDFLRRYPDVEDQQSMMYPPSRPQQTSQYVQPSIPPAPSRPPPSVPRPSYTGVHERRLNRQTSGNQPPVYVSSGRGASNRLHKTGLINFGVTCYMNSVVQCLSANPNLTAWFLSGRYAEHLQKRNWKGTEGILPEAYATLLSNLYKGDTSAIRPSTFRKVCGRFNQTWQLDEQQDAKEFLEFVLDMLHEDLNTVYAKAPLRDLTEEMEMAREQLPRPYAAKIEWNRYLHRNSSLIGNLFAGQHASQLTCKKCGITSTTYEAFWSISVEIRQDKACDIRDCLRSYCSVETLDSADTWKCPRCKKHREATKKITITRAPDTLVVHFKRFSASHGQSARKIRTPVYFPLQGLDMGPFMEPPITAEGEALCRKSNAQADLQLTELKTDPAMNPPYMYNAYAIIFHHGATLGSGHYTAIAKDSAKGCWRSFNDDRVRDFEPTQIAPEDREKAYVVFYQRERVAGGI</sequence>
<dbReference type="InterPro" id="IPR036873">
    <property type="entry name" value="Rhodanese-like_dom_sf"/>
</dbReference>
<dbReference type="CDD" id="cd02674">
    <property type="entry name" value="Peptidase_C19R"/>
    <property type="match status" value="1"/>
</dbReference>
<dbReference type="Gene3D" id="3.90.70.10">
    <property type="entry name" value="Cysteine proteinases"/>
    <property type="match status" value="1"/>
</dbReference>
<feature type="compositionally biased region" description="Pro residues" evidence="2">
    <location>
        <begin position="269"/>
        <end position="281"/>
    </location>
</feature>
<accession>A0AAN6RIH7</accession>
<dbReference type="Pfam" id="PF00443">
    <property type="entry name" value="UCH"/>
    <property type="match status" value="1"/>
</dbReference>
<dbReference type="EMBL" id="WVTA01000003">
    <property type="protein sequence ID" value="KAK3214520.1"/>
    <property type="molecule type" value="Genomic_DNA"/>
</dbReference>
<name>A0AAN6RIH7_9PLEO</name>
<feature type="region of interest" description="Disordered" evidence="2">
    <location>
        <begin position="703"/>
        <end position="765"/>
    </location>
</feature>
<dbReference type="Proteomes" id="UP001280581">
    <property type="component" value="Unassembled WGS sequence"/>
</dbReference>
<feature type="region of interest" description="Disordered" evidence="2">
    <location>
        <begin position="618"/>
        <end position="650"/>
    </location>
</feature>
<dbReference type="InterPro" id="IPR028889">
    <property type="entry name" value="USP"/>
</dbReference>
<reference evidence="5 6" key="1">
    <citation type="submission" date="2021-02" db="EMBL/GenBank/DDBJ databases">
        <title>Genome assembly of Pseudopithomyces chartarum.</title>
        <authorList>
            <person name="Jauregui R."/>
            <person name="Singh J."/>
            <person name="Voisey C."/>
        </authorList>
    </citation>
    <scope>NUCLEOTIDE SEQUENCE [LARGE SCALE GENOMIC DNA]</scope>
    <source>
        <strain evidence="5 6">AGR01</strain>
    </source>
</reference>
<feature type="compositionally biased region" description="Acidic residues" evidence="2">
    <location>
        <begin position="673"/>
        <end position="682"/>
    </location>
</feature>
<evidence type="ECO:0008006" key="7">
    <source>
        <dbReference type="Google" id="ProtNLM"/>
    </source>
</evidence>
<dbReference type="PANTHER" id="PTHR21646:SF23">
    <property type="entry name" value="UBIQUITIN CARBOXYL-TERMINAL HYDROLASE USP2"/>
    <property type="match status" value="1"/>
</dbReference>
<protein>
    <recommendedName>
        <fullName evidence="7">Cysteine proteinase</fullName>
    </recommendedName>
</protein>
<feature type="domain" description="Rhodanese" evidence="3">
    <location>
        <begin position="476"/>
        <end position="606"/>
    </location>
</feature>
<dbReference type="SUPFAM" id="SSF52821">
    <property type="entry name" value="Rhodanese/Cell cycle control phosphatase"/>
    <property type="match status" value="1"/>
</dbReference>
<feature type="region of interest" description="Disordered" evidence="2">
    <location>
        <begin position="97"/>
        <end position="120"/>
    </location>
</feature>
<evidence type="ECO:0000256" key="1">
    <source>
        <dbReference type="ARBA" id="ARBA00009085"/>
    </source>
</evidence>
<dbReference type="GO" id="GO:0016579">
    <property type="term" value="P:protein deubiquitination"/>
    <property type="evidence" value="ECO:0007669"/>
    <property type="project" value="InterPro"/>
</dbReference>
<feature type="compositionally biased region" description="Polar residues" evidence="2">
    <location>
        <begin position="390"/>
        <end position="447"/>
    </location>
</feature>
<feature type="region of interest" description="Disordered" evidence="2">
    <location>
        <begin position="663"/>
        <end position="687"/>
    </location>
</feature>
<comment type="similarity">
    <text evidence="1">Belongs to the peptidase C19 family.</text>
</comment>
<dbReference type="GO" id="GO:0004843">
    <property type="term" value="F:cysteine-type deubiquitinase activity"/>
    <property type="evidence" value="ECO:0007669"/>
    <property type="project" value="InterPro"/>
</dbReference>
<dbReference type="PROSITE" id="PS50235">
    <property type="entry name" value="USP_3"/>
    <property type="match status" value="1"/>
</dbReference>
<dbReference type="InterPro" id="IPR050185">
    <property type="entry name" value="Ub_carboxyl-term_hydrolase"/>
</dbReference>
<dbReference type="InterPro" id="IPR001763">
    <property type="entry name" value="Rhodanese-like_dom"/>
</dbReference>
<feature type="compositionally biased region" description="Pro residues" evidence="2">
    <location>
        <begin position="361"/>
        <end position="373"/>
    </location>
</feature>
<evidence type="ECO:0000313" key="5">
    <source>
        <dbReference type="EMBL" id="KAK3214520.1"/>
    </source>
</evidence>
<proteinExistence type="inferred from homology"/>
<feature type="region of interest" description="Disordered" evidence="2">
    <location>
        <begin position="230"/>
        <end position="311"/>
    </location>
</feature>
<feature type="compositionally biased region" description="Low complexity" evidence="2">
    <location>
        <begin position="240"/>
        <end position="252"/>
    </location>
</feature>
<dbReference type="SUPFAM" id="SSF54001">
    <property type="entry name" value="Cysteine proteinases"/>
    <property type="match status" value="1"/>
</dbReference>
<evidence type="ECO:0000259" key="4">
    <source>
        <dbReference type="PROSITE" id="PS50235"/>
    </source>
</evidence>
<feature type="compositionally biased region" description="Polar residues" evidence="2">
    <location>
        <begin position="332"/>
        <end position="341"/>
    </location>
</feature>